<organism evidence="2">
    <name type="scientific">marine metagenome</name>
    <dbReference type="NCBI Taxonomy" id="408172"/>
    <lineage>
        <taxon>unclassified sequences</taxon>
        <taxon>metagenomes</taxon>
        <taxon>ecological metagenomes</taxon>
    </lineage>
</organism>
<evidence type="ECO:0000313" key="2">
    <source>
        <dbReference type="EMBL" id="SVD97620.1"/>
    </source>
</evidence>
<sequence>NNIKKIIFSSSSAVYGEPVKVPIKETDKAIPITTYGISKFTAEEYIKSYSKNYGIEYTIFRLFNVYGSTQDTQWVLPEFVDKAISDKQISVHSDGSQVRAFCYVSDIASAFQSALETANGEIINVGNDSYPISIKDLAEKIISLTNSQSQIKFVPFDESNRNRTEIMKRIPDINKAKKILNYSPKITLDEGIKKVVKYRKEINSNK</sequence>
<feature type="domain" description="NAD-dependent epimerase/dehydratase" evidence="1">
    <location>
        <begin position="2"/>
        <end position="126"/>
    </location>
</feature>
<dbReference type="PANTHER" id="PTHR43245:SF13">
    <property type="entry name" value="UDP-D-APIOSE_UDP-D-XYLOSE SYNTHASE 2"/>
    <property type="match status" value="1"/>
</dbReference>
<name>A0A382ZQP5_9ZZZZ</name>
<reference evidence="2" key="1">
    <citation type="submission" date="2018-05" db="EMBL/GenBank/DDBJ databases">
        <authorList>
            <person name="Lanie J.A."/>
            <person name="Ng W.-L."/>
            <person name="Kazmierczak K.M."/>
            <person name="Andrzejewski T.M."/>
            <person name="Davidsen T.M."/>
            <person name="Wayne K.J."/>
            <person name="Tettelin H."/>
            <person name="Glass J.I."/>
            <person name="Rusch D."/>
            <person name="Podicherti R."/>
            <person name="Tsui H.-C.T."/>
            <person name="Winkler M.E."/>
        </authorList>
    </citation>
    <scope>NUCLEOTIDE SEQUENCE</scope>
</reference>
<evidence type="ECO:0000259" key="1">
    <source>
        <dbReference type="Pfam" id="PF01370"/>
    </source>
</evidence>
<feature type="non-terminal residue" evidence="2">
    <location>
        <position position="1"/>
    </location>
</feature>
<dbReference type="InterPro" id="IPR036291">
    <property type="entry name" value="NAD(P)-bd_dom_sf"/>
</dbReference>
<dbReference type="InterPro" id="IPR050177">
    <property type="entry name" value="Lipid_A_modif_metabolic_enz"/>
</dbReference>
<dbReference type="AlphaFoldDB" id="A0A382ZQP5"/>
<accession>A0A382ZQP5</accession>
<dbReference type="Gene3D" id="3.40.50.720">
    <property type="entry name" value="NAD(P)-binding Rossmann-like Domain"/>
    <property type="match status" value="1"/>
</dbReference>
<proteinExistence type="predicted"/>
<protein>
    <recommendedName>
        <fullName evidence="1">NAD-dependent epimerase/dehydratase domain-containing protein</fullName>
    </recommendedName>
</protein>
<dbReference type="Pfam" id="PF01370">
    <property type="entry name" value="Epimerase"/>
    <property type="match status" value="1"/>
</dbReference>
<gene>
    <name evidence="2" type="ORF">METZ01_LOCUS450474</name>
</gene>
<dbReference type="EMBL" id="UINC01185756">
    <property type="protein sequence ID" value="SVD97620.1"/>
    <property type="molecule type" value="Genomic_DNA"/>
</dbReference>
<dbReference type="PANTHER" id="PTHR43245">
    <property type="entry name" value="BIFUNCTIONAL POLYMYXIN RESISTANCE PROTEIN ARNA"/>
    <property type="match status" value="1"/>
</dbReference>
<dbReference type="SUPFAM" id="SSF51735">
    <property type="entry name" value="NAD(P)-binding Rossmann-fold domains"/>
    <property type="match status" value="1"/>
</dbReference>
<dbReference type="InterPro" id="IPR001509">
    <property type="entry name" value="Epimerase_deHydtase"/>
</dbReference>